<feature type="transmembrane region" description="Helical" evidence="7">
    <location>
        <begin position="317"/>
        <end position="343"/>
    </location>
</feature>
<dbReference type="InterPro" id="IPR025857">
    <property type="entry name" value="MacB_PCD"/>
</dbReference>
<evidence type="ECO:0000256" key="7">
    <source>
        <dbReference type="SAM" id="Phobius"/>
    </source>
</evidence>
<feature type="domain" description="ABC3 transporter permease C-terminal" evidence="8">
    <location>
        <begin position="273"/>
        <end position="398"/>
    </location>
</feature>
<feature type="transmembrane region" description="Helical" evidence="7">
    <location>
        <begin position="22"/>
        <end position="45"/>
    </location>
</feature>
<keyword evidence="4 7" id="KW-0812">Transmembrane</keyword>
<dbReference type="Pfam" id="PF02687">
    <property type="entry name" value="FtsX"/>
    <property type="match status" value="1"/>
</dbReference>
<dbReference type="GO" id="GO:0098797">
    <property type="term" value="C:plasma membrane protein complex"/>
    <property type="evidence" value="ECO:0007669"/>
    <property type="project" value="TreeGrafter"/>
</dbReference>
<dbReference type="InterPro" id="IPR051447">
    <property type="entry name" value="Lipoprotein-release_system"/>
</dbReference>
<dbReference type="RefSeq" id="WP_136820352.1">
    <property type="nucleotide sequence ID" value="NZ_BMJX01000002.1"/>
</dbReference>
<evidence type="ECO:0000256" key="1">
    <source>
        <dbReference type="ARBA" id="ARBA00004651"/>
    </source>
</evidence>
<reference evidence="10 11" key="1">
    <citation type="submission" date="2019-04" db="EMBL/GenBank/DDBJ databases">
        <title>Sphingobacterium olei sp. nov., isolated from oil-contaminated soil.</title>
        <authorList>
            <person name="Liu B."/>
        </authorList>
    </citation>
    <scope>NUCLEOTIDE SEQUENCE [LARGE SCALE GENOMIC DNA]</scope>
    <source>
        <strain evidence="10 11">Y3L14</strain>
    </source>
</reference>
<dbReference type="GO" id="GO:0044874">
    <property type="term" value="P:lipoprotein localization to outer membrane"/>
    <property type="evidence" value="ECO:0007669"/>
    <property type="project" value="TreeGrafter"/>
</dbReference>
<evidence type="ECO:0000313" key="10">
    <source>
        <dbReference type="EMBL" id="TJY67004.1"/>
    </source>
</evidence>
<dbReference type="InterPro" id="IPR003838">
    <property type="entry name" value="ABC3_permease_C"/>
</dbReference>
<evidence type="ECO:0000313" key="11">
    <source>
        <dbReference type="Proteomes" id="UP000309872"/>
    </source>
</evidence>
<dbReference type="PANTHER" id="PTHR30489:SF0">
    <property type="entry name" value="LIPOPROTEIN-RELEASING SYSTEM TRANSMEMBRANE PROTEIN LOLE"/>
    <property type="match status" value="1"/>
</dbReference>
<comment type="caution">
    <text evidence="10">The sequence shown here is derived from an EMBL/GenBank/DDBJ whole genome shotgun (WGS) entry which is preliminary data.</text>
</comment>
<evidence type="ECO:0000256" key="2">
    <source>
        <dbReference type="ARBA" id="ARBA00005236"/>
    </source>
</evidence>
<keyword evidence="5 7" id="KW-1133">Transmembrane helix</keyword>
<evidence type="ECO:0000256" key="3">
    <source>
        <dbReference type="ARBA" id="ARBA00022475"/>
    </source>
</evidence>
<comment type="subcellular location">
    <subcellularLocation>
        <location evidence="1">Cell membrane</location>
        <topology evidence="1">Multi-pass membrane protein</topology>
    </subcellularLocation>
</comment>
<sequence>MNFPFFLARRIVFKGHRTFSKLIVRVTIGALALAVIAIILSVAILRGFKDEVTAKQRGFFSDVIISKNDLNDSYENSPISLSSGDLDRILRLSNVVDVVPFATKAGVMNVDGEVEGVLLKGVDKNYDQSFLARTLVAGDTLNFVDRDSDTEILISKLLSDRLNLKVGDDFIMYFVQKPIRKRKMFVKGVFQTNSAELDKMYVIGSLDLIRRLNNLGEADAGAYEVRVENFDDIQQTTAAVDEELPVTLKATNIIEQFPDVFNWLKMLDMNDDIIFVLMVIVAVINMISALLISILERTSMIGILKSLGMANRQIRKIFLYNSIYLIGCGLVLGNIITIGLYFFQTNTRFFKLDPSIYYIEYVPMSITWYDVVLLNLAIVFIALVTLYIPSMLISRISPIKTIQFK</sequence>
<keyword evidence="3" id="KW-1003">Cell membrane</keyword>
<accession>A0A4U0H6S0</accession>
<dbReference type="OrthoDB" id="1522670at2"/>
<name>A0A4U0H6S0_9SPHI</name>
<evidence type="ECO:0000256" key="4">
    <source>
        <dbReference type="ARBA" id="ARBA00022692"/>
    </source>
</evidence>
<evidence type="ECO:0000259" key="8">
    <source>
        <dbReference type="Pfam" id="PF02687"/>
    </source>
</evidence>
<evidence type="ECO:0000259" key="9">
    <source>
        <dbReference type="Pfam" id="PF12704"/>
    </source>
</evidence>
<keyword evidence="11" id="KW-1185">Reference proteome</keyword>
<dbReference type="Proteomes" id="UP000309872">
    <property type="component" value="Unassembled WGS sequence"/>
</dbReference>
<dbReference type="PANTHER" id="PTHR30489">
    <property type="entry name" value="LIPOPROTEIN-RELEASING SYSTEM TRANSMEMBRANE PROTEIN LOLE"/>
    <property type="match status" value="1"/>
</dbReference>
<feature type="transmembrane region" description="Helical" evidence="7">
    <location>
        <begin position="273"/>
        <end position="296"/>
    </location>
</feature>
<dbReference type="EMBL" id="SUKA01000002">
    <property type="protein sequence ID" value="TJY67004.1"/>
    <property type="molecule type" value="Genomic_DNA"/>
</dbReference>
<gene>
    <name evidence="10" type="ORF">FAZ19_08905</name>
</gene>
<feature type="domain" description="MacB-like periplasmic core" evidence="9">
    <location>
        <begin position="27"/>
        <end position="241"/>
    </location>
</feature>
<dbReference type="AlphaFoldDB" id="A0A4U0H6S0"/>
<dbReference type="Pfam" id="PF12704">
    <property type="entry name" value="MacB_PCD"/>
    <property type="match status" value="1"/>
</dbReference>
<organism evidence="10 11">
    <name type="scientific">Sphingobacterium alkalisoli</name>
    <dbReference type="NCBI Taxonomy" id="1874115"/>
    <lineage>
        <taxon>Bacteria</taxon>
        <taxon>Pseudomonadati</taxon>
        <taxon>Bacteroidota</taxon>
        <taxon>Sphingobacteriia</taxon>
        <taxon>Sphingobacteriales</taxon>
        <taxon>Sphingobacteriaceae</taxon>
        <taxon>Sphingobacterium</taxon>
    </lineage>
</organism>
<evidence type="ECO:0000256" key="5">
    <source>
        <dbReference type="ARBA" id="ARBA00022989"/>
    </source>
</evidence>
<proteinExistence type="inferred from homology"/>
<feature type="transmembrane region" description="Helical" evidence="7">
    <location>
        <begin position="366"/>
        <end position="388"/>
    </location>
</feature>
<evidence type="ECO:0000256" key="6">
    <source>
        <dbReference type="ARBA" id="ARBA00023136"/>
    </source>
</evidence>
<keyword evidence="6 7" id="KW-0472">Membrane</keyword>
<comment type="similarity">
    <text evidence="2">Belongs to the ABC-4 integral membrane protein family. LolC/E subfamily.</text>
</comment>
<protein>
    <submittedName>
        <fullName evidence="10">ABC transporter permease</fullName>
    </submittedName>
</protein>